<evidence type="ECO:0000313" key="3">
    <source>
        <dbReference type="EMBL" id="PMD57855.1"/>
    </source>
</evidence>
<gene>
    <name evidence="3" type="ORF">K444DRAFT_26133</name>
</gene>
<proteinExistence type="predicted"/>
<keyword evidence="1" id="KW-0175">Coiled coil</keyword>
<keyword evidence="4" id="KW-1185">Reference proteome</keyword>
<dbReference type="RefSeq" id="XP_024734759.1">
    <property type="nucleotide sequence ID" value="XM_024871413.1"/>
</dbReference>
<protein>
    <submittedName>
        <fullName evidence="3">Uncharacterized protein</fullName>
    </submittedName>
</protein>
<dbReference type="Proteomes" id="UP000235371">
    <property type="component" value="Unassembled WGS sequence"/>
</dbReference>
<accession>A0A2J6T4A2</accession>
<sequence>MDFYEDLHPTIRHISVRHPDGSCRCNGTALEFNAHLFSQHIEQYLPPTGPVLTKRGQIAKRQPPKPKAQPHTWWKAQCSFRSLNPKGTVAELQARLRGHEKDPISKGNLELLERAKKEIKIKRDEATEIKWLHNMSAEEKMRTNPGRYLKEAFPSGDTGTGVLVIKCWHMSTIAPLAEDIGLECETVEAPINRDHFMPISEDLWVVVGQNKAIVAEKVRSISREAQRIKKEIRHEEEEQRRDEEAIEKKKQQDLKKALAKSKDWDATGSWKINCPYIEENWSREHWDEEELSLQIYQERTAKGAQMFAKFNFGVTTGVFRFERQRDDTKAKIAKPDTHANKKKRKRYDSEDEDNHEDNSSEEDGIDGEDDEERERSPTPEAFYFGSITQPSAKHQIWNYRWRGEETGEGVIELYSDKRLFKMKFFGPKVEKLEGTFGGDMFEDCTFTGVKVGVGGKVDIDISEEWSERNEGAYESARVGRWH</sequence>
<evidence type="ECO:0000256" key="1">
    <source>
        <dbReference type="SAM" id="Coils"/>
    </source>
</evidence>
<feature type="compositionally biased region" description="Acidic residues" evidence="2">
    <location>
        <begin position="349"/>
        <end position="372"/>
    </location>
</feature>
<evidence type="ECO:0000256" key="2">
    <source>
        <dbReference type="SAM" id="MobiDB-lite"/>
    </source>
</evidence>
<feature type="region of interest" description="Disordered" evidence="2">
    <location>
        <begin position="326"/>
        <end position="376"/>
    </location>
</feature>
<name>A0A2J6T4A2_9HELO</name>
<feature type="compositionally biased region" description="Basic and acidic residues" evidence="2">
    <location>
        <begin position="326"/>
        <end position="339"/>
    </location>
</feature>
<evidence type="ECO:0000313" key="4">
    <source>
        <dbReference type="Proteomes" id="UP000235371"/>
    </source>
</evidence>
<reference evidence="3 4" key="1">
    <citation type="submission" date="2016-04" db="EMBL/GenBank/DDBJ databases">
        <title>A degradative enzymes factory behind the ericoid mycorrhizal symbiosis.</title>
        <authorList>
            <consortium name="DOE Joint Genome Institute"/>
            <person name="Martino E."/>
            <person name="Morin E."/>
            <person name="Grelet G."/>
            <person name="Kuo A."/>
            <person name="Kohler A."/>
            <person name="Daghino S."/>
            <person name="Barry K."/>
            <person name="Choi C."/>
            <person name="Cichocki N."/>
            <person name="Clum A."/>
            <person name="Copeland A."/>
            <person name="Hainaut M."/>
            <person name="Haridas S."/>
            <person name="Labutti K."/>
            <person name="Lindquist E."/>
            <person name="Lipzen A."/>
            <person name="Khouja H.-R."/>
            <person name="Murat C."/>
            <person name="Ohm R."/>
            <person name="Olson A."/>
            <person name="Spatafora J."/>
            <person name="Veneault-Fourrey C."/>
            <person name="Henrissat B."/>
            <person name="Grigoriev I."/>
            <person name="Martin F."/>
            <person name="Perotto S."/>
        </authorList>
    </citation>
    <scope>NUCLEOTIDE SEQUENCE [LARGE SCALE GENOMIC DNA]</scope>
    <source>
        <strain evidence="3 4">E</strain>
    </source>
</reference>
<feature type="coiled-coil region" evidence="1">
    <location>
        <begin position="218"/>
        <end position="254"/>
    </location>
</feature>
<dbReference type="InParanoid" id="A0A2J6T4A2"/>
<organism evidence="3 4">
    <name type="scientific">Hyaloscypha bicolor E</name>
    <dbReference type="NCBI Taxonomy" id="1095630"/>
    <lineage>
        <taxon>Eukaryota</taxon>
        <taxon>Fungi</taxon>
        <taxon>Dikarya</taxon>
        <taxon>Ascomycota</taxon>
        <taxon>Pezizomycotina</taxon>
        <taxon>Leotiomycetes</taxon>
        <taxon>Helotiales</taxon>
        <taxon>Hyaloscyphaceae</taxon>
        <taxon>Hyaloscypha</taxon>
        <taxon>Hyaloscypha bicolor</taxon>
    </lineage>
</organism>
<dbReference type="GeneID" id="36579495"/>
<dbReference type="OrthoDB" id="4630416at2759"/>
<dbReference type="AlphaFoldDB" id="A0A2J6T4A2"/>
<dbReference type="EMBL" id="KZ613843">
    <property type="protein sequence ID" value="PMD57855.1"/>
    <property type="molecule type" value="Genomic_DNA"/>
</dbReference>